<organism evidence="2 3">
    <name type="scientific">Brachionus plicatilis</name>
    <name type="common">Marine rotifer</name>
    <name type="synonym">Brachionus muelleri</name>
    <dbReference type="NCBI Taxonomy" id="10195"/>
    <lineage>
        <taxon>Eukaryota</taxon>
        <taxon>Metazoa</taxon>
        <taxon>Spiralia</taxon>
        <taxon>Gnathifera</taxon>
        <taxon>Rotifera</taxon>
        <taxon>Eurotatoria</taxon>
        <taxon>Monogononta</taxon>
        <taxon>Pseudotrocha</taxon>
        <taxon>Ploima</taxon>
        <taxon>Brachionidae</taxon>
        <taxon>Brachionus</taxon>
    </lineage>
</organism>
<dbReference type="EMBL" id="REGN01003431">
    <property type="protein sequence ID" value="RNA22549.1"/>
    <property type="molecule type" value="Genomic_DNA"/>
</dbReference>
<gene>
    <name evidence="2" type="ORF">BpHYR1_030886</name>
</gene>
<dbReference type="AlphaFoldDB" id="A0A3M7RGG0"/>
<comment type="caution">
    <text evidence="2">The sequence shown here is derived from an EMBL/GenBank/DDBJ whole genome shotgun (WGS) entry which is preliminary data.</text>
</comment>
<keyword evidence="1" id="KW-0472">Membrane</keyword>
<evidence type="ECO:0000313" key="3">
    <source>
        <dbReference type="Proteomes" id="UP000276133"/>
    </source>
</evidence>
<evidence type="ECO:0000256" key="1">
    <source>
        <dbReference type="SAM" id="Phobius"/>
    </source>
</evidence>
<evidence type="ECO:0000313" key="2">
    <source>
        <dbReference type="EMBL" id="RNA22549.1"/>
    </source>
</evidence>
<keyword evidence="1" id="KW-1133">Transmembrane helix</keyword>
<protein>
    <submittedName>
        <fullName evidence="2">Uncharacterized protein</fullName>
    </submittedName>
</protein>
<keyword evidence="1" id="KW-0812">Transmembrane</keyword>
<reference evidence="2 3" key="1">
    <citation type="journal article" date="2018" name="Sci. Rep.">
        <title>Genomic signatures of local adaptation to the degree of environmental predictability in rotifers.</title>
        <authorList>
            <person name="Franch-Gras L."/>
            <person name="Hahn C."/>
            <person name="Garcia-Roger E.M."/>
            <person name="Carmona M.J."/>
            <person name="Serra M."/>
            <person name="Gomez A."/>
        </authorList>
    </citation>
    <scope>NUCLEOTIDE SEQUENCE [LARGE SCALE GENOMIC DNA]</scope>
    <source>
        <strain evidence="2">HYR1</strain>
    </source>
</reference>
<sequence>MFKFSCAQIYFDSETRKIYLTWRIHLGLLTGKMIFDDSVTHKIYFDSETRLDDLRLDSLRLRSRFSLAYWAIILAYSAESTFCFSARLRFKATILRLRCRRIGVIKRWILGAANFSFLPSLALSGLRTTYLRTSSSLVKLNSFLILLALLGPRTLGTILLVKPSISCSPFFTITKASTLKLLSTMQPLTDFRLRSPLRLSLKNLFPKTDRTFRPDIGAREVRFDRPLKCCALTYNDSVCGAEMGQETELTFHSSPRQLASTSCEIRLSMNGLSFLSSSMSINFWAPVAGFEIFNYSKEKKKVKNWSELRTWISSYFCVSDLIGRIRLAADQVKTISGIQGV</sequence>
<proteinExistence type="predicted"/>
<keyword evidence="3" id="KW-1185">Reference proteome</keyword>
<dbReference type="Proteomes" id="UP000276133">
    <property type="component" value="Unassembled WGS sequence"/>
</dbReference>
<feature type="transmembrane region" description="Helical" evidence="1">
    <location>
        <begin position="67"/>
        <end position="88"/>
    </location>
</feature>
<name>A0A3M7RGG0_BRAPC</name>
<feature type="transmembrane region" description="Helical" evidence="1">
    <location>
        <begin position="108"/>
        <end position="130"/>
    </location>
</feature>
<accession>A0A3M7RGG0</accession>